<evidence type="ECO:0000256" key="2">
    <source>
        <dbReference type="SAM" id="Phobius"/>
    </source>
</evidence>
<feature type="compositionally biased region" description="Acidic residues" evidence="1">
    <location>
        <begin position="391"/>
        <end position="417"/>
    </location>
</feature>
<feature type="transmembrane region" description="Helical" evidence="2">
    <location>
        <begin position="55"/>
        <end position="73"/>
    </location>
</feature>
<keyword evidence="2" id="KW-1133">Transmembrane helix</keyword>
<feature type="compositionally biased region" description="Low complexity" evidence="1">
    <location>
        <begin position="377"/>
        <end position="390"/>
    </location>
</feature>
<organism evidence="3 4">
    <name type="scientific">Furfurilactobacillus milii</name>
    <dbReference type="NCBI Taxonomy" id="2888272"/>
    <lineage>
        <taxon>Bacteria</taxon>
        <taxon>Bacillati</taxon>
        <taxon>Bacillota</taxon>
        <taxon>Bacilli</taxon>
        <taxon>Lactobacillales</taxon>
        <taxon>Lactobacillaceae</taxon>
        <taxon>Furfurilactobacillus</taxon>
    </lineage>
</organism>
<evidence type="ECO:0000313" key="4">
    <source>
        <dbReference type="Proteomes" id="UP000449209"/>
    </source>
</evidence>
<dbReference type="OrthoDB" id="9926013at2"/>
<keyword evidence="2" id="KW-0472">Membrane</keyword>
<dbReference type="EMBL" id="WEZQ01000011">
    <property type="protein sequence ID" value="MYV17255.1"/>
    <property type="molecule type" value="Genomic_DNA"/>
</dbReference>
<reference evidence="3 4" key="1">
    <citation type="journal article" date="2019" name="Appl. Environ. Microbiol.">
        <title>Genetic determinants of hydroxycinnamic acid metabolism in heterofermentative lactobacilli.</title>
        <authorList>
            <person name="Gaur G."/>
            <person name="Oh J.H."/>
            <person name="Filannino P."/>
            <person name="Gobbetti M."/>
            <person name="van Pijkeren J.P."/>
            <person name="Ganzle M.G."/>
        </authorList>
    </citation>
    <scope>NUCLEOTIDE SEQUENCE [LARGE SCALE GENOMIC DNA]</scope>
    <source>
        <strain evidence="3 4">C5</strain>
    </source>
</reference>
<evidence type="ECO:0000256" key="1">
    <source>
        <dbReference type="SAM" id="MobiDB-lite"/>
    </source>
</evidence>
<name>A0A6N9I2R3_9LACO</name>
<dbReference type="AlphaFoldDB" id="A0A6N9I2R3"/>
<feature type="compositionally biased region" description="Acidic residues" evidence="1">
    <location>
        <begin position="426"/>
        <end position="436"/>
    </location>
</feature>
<accession>A0A6N9I2R3</accession>
<dbReference type="Proteomes" id="UP000449209">
    <property type="component" value="Unassembled WGS sequence"/>
</dbReference>
<protein>
    <submittedName>
        <fullName evidence="3">Uncharacterized protein</fullName>
    </submittedName>
</protein>
<comment type="caution">
    <text evidence="3">The sequence shown here is derived from an EMBL/GenBank/DDBJ whole genome shotgun (WGS) entry which is preliminary data.</text>
</comment>
<evidence type="ECO:0000313" key="3">
    <source>
        <dbReference type="EMBL" id="MYV17255.1"/>
    </source>
</evidence>
<sequence>MSKSEQWKKWFEEHNHRQPTFDEYTEAQSKDFRFEDSRDGSNQSKKSRKHPVYKFLLLLAISVAVLGSIFLFVKHQEDVKHAQENRRTLTVDKLKKNNSLMVAAVTEYAALSLKVPEWGDAENQFSSISNWKKTDFGDGIYEFDNGNTEESIGFVLTGSNQNKAIFKGKKGSEFSPTQMSSIVHYLNAHVSTRKISKLSKNVRVDGKEGYKDSPKNIVGGKKETTNKNTNVDSNLLTNSDFNTNITADSDALKAIIYYGGQNSDASGIWKGFGSGGNEVPLSVEQVNGSDPKHFILTSSQMGGAGPSFRWPEFAITHDSSTNKDGIEFFTMGSAPYFASYDDIVSFANNAGGRKNLANIDYTLTTVSEDQDSDNFMDGNGASDSSDSGSDSNDDSDSDSTDSADSDESNADDSDSSNDSDQNSVDTNDDNDNDTDN</sequence>
<gene>
    <name evidence="3" type="ORF">GB993_07030</name>
</gene>
<keyword evidence="2" id="KW-0812">Transmembrane</keyword>
<feature type="region of interest" description="Disordered" evidence="1">
    <location>
        <begin position="369"/>
        <end position="436"/>
    </location>
</feature>
<proteinExistence type="predicted"/>
<dbReference type="RefSeq" id="WP_161003668.1">
    <property type="nucleotide sequence ID" value="NZ_WEZQ01000011.1"/>
</dbReference>